<reference evidence="8 9" key="2">
    <citation type="submission" date="2019-02" db="EMBL/GenBank/DDBJ databases">
        <title>'Lichenibacterium ramalinii' gen. nov. sp. nov., 'Lichenibacterium minor' gen. nov. sp. nov.</title>
        <authorList>
            <person name="Pankratov T."/>
        </authorList>
    </citation>
    <scope>NUCLEOTIDE SEQUENCE [LARGE SCALE GENOMIC DNA]</scope>
    <source>
        <strain evidence="8 9">RmlP001</strain>
    </source>
</reference>
<reference evidence="8 9" key="1">
    <citation type="submission" date="2018-09" db="EMBL/GenBank/DDBJ databases">
        <authorList>
            <person name="Grouzdev D.S."/>
            <person name="Krutkina M.S."/>
        </authorList>
    </citation>
    <scope>NUCLEOTIDE SEQUENCE [LARGE SCALE GENOMIC DNA]</scope>
    <source>
        <strain evidence="8 9">RmlP001</strain>
    </source>
</reference>
<dbReference type="Proteomes" id="UP000289411">
    <property type="component" value="Unassembled WGS sequence"/>
</dbReference>
<evidence type="ECO:0000256" key="3">
    <source>
        <dbReference type="ARBA" id="ARBA00022603"/>
    </source>
</evidence>
<gene>
    <name evidence="6 8" type="primary">rsmH</name>
    <name evidence="8" type="ORF">D3272_19575</name>
</gene>
<dbReference type="PANTHER" id="PTHR11265:SF0">
    <property type="entry name" value="12S RRNA N4-METHYLCYTIDINE METHYLTRANSFERASE"/>
    <property type="match status" value="1"/>
</dbReference>
<keyword evidence="4 6" id="KW-0808">Transferase</keyword>
<accession>A0A4Q2R831</accession>
<keyword evidence="9" id="KW-1185">Reference proteome</keyword>
<dbReference type="InterPro" id="IPR029063">
    <property type="entry name" value="SAM-dependent_MTases_sf"/>
</dbReference>
<dbReference type="GO" id="GO:0005737">
    <property type="term" value="C:cytoplasm"/>
    <property type="evidence" value="ECO:0007669"/>
    <property type="project" value="UniProtKB-SubCell"/>
</dbReference>
<evidence type="ECO:0000256" key="5">
    <source>
        <dbReference type="ARBA" id="ARBA00022691"/>
    </source>
</evidence>
<dbReference type="InterPro" id="IPR023397">
    <property type="entry name" value="SAM-dep_MeTrfase_MraW_recog"/>
</dbReference>
<feature type="binding site" evidence="6">
    <location>
        <begin position="51"/>
        <end position="53"/>
    </location>
    <ligand>
        <name>S-adenosyl-L-methionine</name>
        <dbReference type="ChEBI" id="CHEBI:59789"/>
    </ligand>
</feature>
<keyword evidence="2 6" id="KW-0698">rRNA processing</keyword>
<protein>
    <recommendedName>
        <fullName evidence="6">Ribosomal RNA small subunit methyltransferase H</fullName>
        <ecNumber evidence="6">2.1.1.199</ecNumber>
    </recommendedName>
    <alternativeName>
        <fullName evidence="6">16S rRNA m(4)C1402 methyltransferase</fullName>
    </alternativeName>
    <alternativeName>
        <fullName evidence="6">rRNA (cytosine-N(4)-)-methyltransferase RsmH</fullName>
    </alternativeName>
</protein>
<comment type="function">
    <text evidence="6">Specifically methylates the N4 position of cytidine in position 1402 (C1402) of 16S rRNA.</text>
</comment>
<feature type="binding site" evidence="6">
    <location>
        <position position="123"/>
    </location>
    <ligand>
        <name>S-adenosyl-L-methionine</name>
        <dbReference type="ChEBI" id="CHEBI:59789"/>
    </ligand>
</feature>
<organism evidence="8 9">
    <name type="scientific">Lichenibacterium ramalinae</name>
    <dbReference type="NCBI Taxonomy" id="2316527"/>
    <lineage>
        <taxon>Bacteria</taxon>
        <taxon>Pseudomonadati</taxon>
        <taxon>Pseudomonadota</taxon>
        <taxon>Alphaproteobacteria</taxon>
        <taxon>Hyphomicrobiales</taxon>
        <taxon>Lichenihabitantaceae</taxon>
        <taxon>Lichenibacterium</taxon>
    </lineage>
</organism>
<dbReference type="EMBL" id="QYBC01000017">
    <property type="protein sequence ID" value="RYB02902.1"/>
    <property type="molecule type" value="Genomic_DNA"/>
</dbReference>
<dbReference type="Gene3D" id="1.10.150.170">
    <property type="entry name" value="Putative methyltransferase TM0872, insert domain"/>
    <property type="match status" value="1"/>
</dbReference>
<proteinExistence type="inferred from homology"/>
<dbReference type="AlphaFoldDB" id="A0A4Q2R831"/>
<dbReference type="SUPFAM" id="SSF81799">
    <property type="entry name" value="Putative methyltransferase TM0872, insert domain"/>
    <property type="match status" value="1"/>
</dbReference>
<dbReference type="OrthoDB" id="9806637at2"/>
<evidence type="ECO:0000256" key="1">
    <source>
        <dbReference type="ARBA" id="ARBA00010396"/>
    </source>
</evidence>
<dbReference type="PANTHER" id="PTHR11265">
    <property type="entry name" value="S-ADENOSYL-METHYLTRANSFERASE MRAW"/>
    <property type="match status" value="1"/>
</dbReference>
<evidence type="ECO:0000256" key="2">
    <source>
        <dbReference type="ARBA" id="ARBA00022552"/>
    </source>
</evidence>
<sequence>MSDRGPGDHSQGGHPAAGGPIRHHPVLREEALASLVLRDGGCYVDGTFGAGGYTRSMLHHPGTRVVALDRDPTAIAGGAALAAAEPRLTLVEARFATLGDVAEQLALPPLDGVVLDIGVSSMQFDQAERGFSFRFEGPLDMRMGGDGTTAADIVNGADEGDLADILFRYGDERASRRIARAICFDRKSAPFTSTRQLAEMIARVMPGKPGDIHPATRTFQALRIAVNDELGELHDALEAAERLLAPEGRLAVVTFHSLEDRIVKRFLQARAGRGEGGSRHLPAGAARPPATFALPGRQPVVPSAAEVEANPRARSAKLRVGARTAAPAWTPDPAARAAVTVAWAGRAAPPSARKG</sequence>
<evidence type="ECO:0000256" key="6">
    <source>
        <dbReference type="HAMAP-Rule" id="MF_01007"/>
    </source>
</evidence>
<feature type="region of interest" description="Disordered" evidence="7">
    <location>
        <begin position="1"/>
        <end position="22"/>
    </location>
</feature>
<dbReference type="NCBIfam" id="TIGR00006">
    <property type="entry name" value="16S rRNA (cytosine(1402)-N(4))-methyltransferase RsmH"/>
    <property type="match status" value="1"/>
</dbReference>
<comment type="caution">
    <text evidence="8">The sequence shown here is derived from an EMBL/GenBank/DDBJ whole genome shotgun (WGS) entry which is preliminary data.</text>
</comment>
<name>A0A4Q2R831_9HYPH</name>
<keyword evidence="6" id="KW-0963">Cytoplasm</keyword>
<dbReference type="PIRSF" id="PIRSF004486">
    <property type="entry name" value="MraW"/>
    <property type="match status" value="1"/>
</dbReference>
<comment type="similarity">
    <text evidence="1 6">Belongs to the methyltransferase superfamily. RsmH family.</text>
</comment>
<dbReference type="Pfam" id="PF01795">
    <property type="entry name" value="Methyltransf_5"/>
    <property type="match status" value="1"/>
</dbReference>
<evidence type="ECO:0000256" key="7">
    <source>
        <dbReference type="SAM" id="MobiDB-lite"/>
    </source>
</evidence>
<comment type="subcellular location">
    <subcellularLocation>
        <location evidence="6">Cytoplasm</location>
    </subcellularLocation>
</comment>
<evidence type="ECO:0000313" key="8">
    <source>
        <dbReference type="EMBL" id="RYB02902.1"/>
    </source>
</evidence>
<keyword evidence="3 6" id="KW-0489">Methyltransferase</keyword>
<comment type="catalytic activity">
    <reaction evidence="6">
        <text>cytidine(1402) in 16S rRNA + S-adenosyl-L-methionine = N(4)-methylcytidine(1402) in 16S rRNA + S-adenosyl-L-homocysteine + H(+)</text>
        <dbReference type="Rhea" id="RHEA:42928"/>
        <dbReference type="Rhea" id="RHEA-COMP:10286"/>
        <dbReference type="Rhea" id="RHEA-COMP:10287"/>
        <dbReference type="ChEBI" id="CHEBI:15378"/>
        <dbReference type="ChEBI" id="CHEBI:57856"/>
        <dbReference type="ChEBI" id="CHEBI:59789"/>
        <dbReference type="ChEBI" id="CHEBI:74506"/>
        <dbReference type="ChEBI" id="CHEBI:82748"/>
        <dbReference type="EC" id="2.1.1.199"/>
    </reaction>
</comment>
<dbReference type="FunFam" id="1.10.150.170:FF:000003">
    <property type="entry name" value="Ribosomal RNA small subunit methyltransferase H"/>
    <property type="match status" value="1"/>
</dbReference>
<feature type="binding site" evidence="6">
    <location>
        <position position="116"/>
    </location>
    <ligand>
        <name>S-adenosyl-L-methionine</name>
        <dbReference type="ChEBI" id="CHEBI:59789"/>
    </ligand>
</feature>
<dbReference type="GO" id="GO:0071424">
    <property type="term" value="F:rRNA (cytosine-N4-)-methyltransferase activity"/>
    <property type="evidence" value="ECO:0007669"/>
    <property type="project" value="UniProtKB-UniRule"/>
</dbReference>
<dbReference type="EC" id="2.1.1.199" evidence="6"/>
<dbReference type="Gene3D" id="3.40.50.150">
    <property type="entry name" value="Vaccinia Virus protein VP39"/>
    <property type="match status" value="1"/>
</dbReference>
<evidence type="ECO:0000313" key="9">
    <source>
        <dbReference type="Proteomes" id="UP000289411"/>
    </source>
</evidence>
<dbReference type="SUPFAM" id="SSF53335">
    <property type="entry name" value="S-adenosyl-L-methionine-dependent methyltransferases"/>
    <property type="match status" value="1"/>
</dbReference>
<feature type="binding site" evidence="6">
    <location>
        <position position="95"/>
    </location>
    <ligand>
        <name>S-adenosyl-L-methionine</name>
        <dbReference type="ChEBI" id="CHEBI:59789"/>
    </ligand>
</feature>
<dbReference type="HAMAP" id="MF_01007">
    <property type="entry name" value="16SrRNA_methyltr_H"/>
    <property type="match status" value="1"/>
</dbReference>
<keyword evidence="5 6" id="KW-0949">S-adenosyl-L-methionine</keyword>
<evidence type="ECO:0000256" key="4">
    <source>
        <dbReference type="ARBA" id="ARBA00022679"/>
    </source>
</evidence>
<dbReference type="RefSeq" id="WP_129220897.1">
    <property type="nucleotide sequence ID" value="NZ_QYBC01000017.1"/>
</dbReference>
<dbReference type="InterPro" id="IPR002903">
    <property type="entry name" value="RsmH"/>
</dbReference>
<dbReference type="GO" id="GO:0070475">
    <property type="term" value="P:rRNA base methylation"/>
    <property type="evidence" value="ECO:0007669"/>
    <property type="project" value="UniProtKB-UniRule"/>
</dbReference>
<feature type="binding site" evidence="6">
    <location>
        <position position="69"/>
    </location>
    <ligand>
        <name>S-adenosyl-L-methionine</name>
        <dbReference type="ChEBI" id="CHEBI:59789"/>
    </ligand>
</feature>